<dbReference type="RefSeq" id="WP_200816893.1">
    <property type="nucleotide sequence ID" value="NZ_FUWZ01000001.1"/>
</dbReference>
<dbReference type="Gene3D" id="2.60.40.1120">
    <property type="entry name" value="Carboxypeptidase-like, regulatory domain"/>
    <property type="match status" value="1"/>
</dbReference>
<dbReference type="Pfam" id="PF13715">
    <property type="entry name" value="CarbopepD_reg_2"/>
    <property type="match status" value="1"/>
</dbReference>
<dbReference type="InterPro" id="IPR023997">
    <property type="entry name" value="TonB-dep_OMP_SusC/RagA_CS"/>
</dbReference>
<keyword evidence="10" id="KW-1185">Reference proteome</keyword>
<dbReference type="InterPro" id="IPR037066">
    <property type="entry name" value="Plug_dom_sf"/>
</dbReference>
<reference evidence="10" key="1">
    <citation type="submission" date="2017-02" db="EMBL/GenBank/DDBJ databases">
        <authorList>
            <person name="Varghese N."/>
            <person name="Submissions S."/>
        </authorList>
    </citation>
    <scope>NUCLEOTIDE SEQUENCE [LARGE SCALE GENOMIC DNA]</scope>
    <source>
        <strain evidence="10">DSM 22224</strain>
    </source>
</reference>
<dbReference type="InterPro" id="IPR012910">
    <property type="entry name" value="Plug_dom"/>
</dbReference>
<proteinExistence type="inferred from homology"/>
<dbReference type="SUPFAM" id="SSF56935">
    <property type="entry name" value="Porins"/>
    <property type="match status" value="1"/>
</dbReference>
<dbReference type="InterPro" id="IPR011662">
    <property type="entry name" value="Secretin/TonB_short_N"/>
</dbReference>
<dbReference type="Pfam" id="PF07660">
    <property type="entry name" value="STN"/>
    <property type="match status" value="1"/>
</dbReference>
<protein>
    <submittedName>
        <fullName evidence="9">TonB-linked outer membrane protein, SusC/RagA family</fullName>
    </submittedName>
</protein>
<keyword evidence="4 7" id="KW-0812">Transmembrane</keyword>
<dbReference type="SMART" id="SM00965">
    <property type="entry name" value="STN"/>
    <property type="match status" value="1"/>
</dbReference>
<dbReference type="Proteomes" id="UP000190367">
    <property type="component" value="Unassembled WGS sequence"/>
</dbReference>
<evidence type="ECO:0000259" key="8">
    <source>
        <dbReference type="SMART" id="SM00965"/>
    </source>
</evidence>
<dbReference type="InterPro" id="IPR036942">
    <property type="entry name" value="Beta-barrel_TonB_sf"/>
</dbReference>
<evidence type="ECO:0000256" key="7">
    <source>
        <dbReference type="PROSITE-ProRule" id="PRU01360"/>
    </source>
</evidence>
<sequence>MVKLVFLKWKGKAVPAGKLLLTMKLTILLFLTCLQVQAVCLAQETITLQVRETSIKQFLKTLEHQTSYRFVFHDKTLPENSKVSVSAKGATLDAVLTQALAGTNLAWSQREDGLVVLYAADASHRPAADITIRGKVRGIDNLPLPGVTVRAVGANAGALTAADGSYTLTAPDQVRVLQFSLVGYTTRQVDINGRREINITLEEDVKTLNAVTVTGYTNYARDKSTASAGIVGSDKITQVPMASFEQILQGRVPGMVISAGSGQPGAAATVTVRGVGTINGSSSVLYVMDGIPIEAGQFQGINPEDIASVTVLKDASAKALYGSRGSNGVIVITTKKGQAGKLQFAYKSQYGFSNMTTPKFKMMNSAEHLQYEEEIGLETGSNVGPGWEFSPKNPDYATKTPEEKRLADHILDSLRNTNTDWRKIFLRTGKFQEHQLSASGGNDNVRFYSSLNYFDQQGIALGTGLKRYSLKNNVDFSAGRLTGNVNVGLAYSESSYLPVEASSSGSNPLAAVYYALPYEYPYLPDGTLVTNWNDDVYPVYDLREGSNALEALLNTSTKDNQLKSIIGTSLNFTIAKGLVAKTRLGLDFRETTTEKWVNPDSYSGYKVDNGEKGSFGEGSTRNFTLVTTSGLTYTKNIADRHDFEVSGYFEFTKNNYRAFNYTGFDLDGRLPATPAAITPGSPFAPVVGGRRTRSALASYIAVGRYTFDEKYTLNASFRYDGASTVPPSNRWHGFYSLGIGWEVKKENFLKDVSFVDNLRFRASYGTSANPFSTLGPFAYFRTYGTDQYAGRPAIVPSQPGNTAYDWEYAKELNIGFDLGIWNNRIRMVTDVYNKITNNLFIEQPLSITSGFSSMFLNSGAMRNRGIEMDVQVDIVRKKDFTWNAGFNFAYNKNVITDLGGASEFTQGDSKIVRVGLPYGSHYAPKWAGVDPQTGDPLYYDRSGKTTSDYNETALSVAEFGTYIPPFTGGFNTGITYKGIYLNALFTFADKTMRYLNEDYYNENPAFASSNQSVRMLYNRWKKPGDNAILPRFDSKRGYSSRDIQDASYLRLRNVSIGYNFPKALLSHLKFVQGVQAFAQGQNLLTFTQWKSFDPENNNGEGRFDYPAARTYTFGLNVNF</sequence>
<evidence type="ECO:0000256" key="4">
    <source>
        <dbReference type="ARBA" id="ARBA00022692"/>
    </source>
</evidence>
<evidence type="ECO:0000256" key="3">
    <source>
        <dbReference type="ARBA" id="ARBA00022452"/>
    </source>
</evidence>
<evidence type="ECO:0000313" key="9">
    <source>
        <dbReference type="EMBL" id="SJZ48684.1"/>
    </source>
</evidence>
<keyword evidence="6 7" id="KW-0998">Cell outer membrane</keyword>
<evidence type="ECO:0000313" key="10">
    <source>
        <dbReference type="Proteomes" id="UP000190367"/>
    </source>
</evidence>
<keyword evidence="3 7" id="KW-1134">Transmembrane beta strand</keyword>
<dbReference type="EMBL" id="FUWZ01000001">
    <property type="protein sequence ID" value="SJZ48684.1"/>
    <property type="molecule type" value="Genomic_DNA"/>
</dbReference>
<keyword evidence="5 7" id="KW-0472">Membrane</keyword>
<name>A0A1T4L1T8_9BACT</name>
<dbReference type="InterPro" id="IPR039426">
    <property type="entry name" value="TonB-dep_rcpt-like"/>
</dbReference>
<dbReference type="NCBIfam" id="TIGR04056">
    <property type="entry name" value="OMP_RagA_SusC"/>
    <property type="match status" value="1"/>
</dbReference>
<dbReference type="InterPro" id="IPR008969">
    <property type="entry name" value="CarboxyPept-like_regulatory"/>
</dbReference>
<keyword evidence="2 7" id="KW-0813">Transport</keyword>
<dbReference type="GO" id="GO:0009279">
    <property type="term" value="C:cell outer membrane"/>
    <property type="evidence" value="ECO:0007669"/>
    <property type="project" value="UniProtKB-SubCell"/>
</dbReference>
<comment type="subcellular location">
    <subcellularLocation>
        <location evidence="1 7">Cell outer membrane</location>
        <topology evidence="1 7">Multi-pass membrane protein</topology>
    </subcellularLocation>
</comment>
<dbReference type="Gene3D" id="3.55.50.30">
    <property type="match status" value="1"/>
</dbReference>
<accession>A0A1T4L1T8</accession>
<organism evidence="9 10">
    <name type="scientific">Chitinophaga eiseniae</name>
    <dbReference type="NCBI Taxonomy" id="634771"/>
    <lineage>
        <taxon>Bacteria</taxon>
        <taxon>Pseudomonadati</taxon>
        <taxon>Bacteroidota</taxon>
        <taxon>Chitinophagia</taxon>
        <taxon>Chitinophagales</taxon>
        <taxon>Chitinophagaceae</taxon>
        <taxon>Chitinophaga</taxon>
    </lineage>
</organism>
<evidence type="ECO:0000256" key="5">
    <source>
        <dbReference type="ARBA" id="ARBA00023136"/>
    </source>
</evidence>
<dbReference type="InterPro" id="IPR023996">
    <property type="entry name" value="TonB-dep_OMP_SusC/RagA"/>
</dbReference>
<dbReference type="Gene3D" id="2.170.130.10">
    <property type="entry name" value="TonB-dependent receptor, plug domain"/>
    <property type="match status" value="1"/>
</dbReference>
<comment type="similarity">
    <text evidence="7">Belongs to the TonB-dependent receptor family.</text>
</comment>
<gene>
    <name evidence="9" type="ORF">SAMN04488128_101435</name>
</gene>
<evidence type="ECO:0000256" key="1">
    <source>
        <dbReference type="ARBA" id="ARBA00004571"/>
    </source>
</evidence>
<dbReference type="STRING" id="634771.SAMN04488128_101435"/>
<dbReference type="PROSITE" id="PS52016">
    <property type="entry name" value="TONB_DEPENDENT_REC_3"/>
    <property type="match status" value="1"/>
</dbReference>
<evidence type="ECO:0000256" key="6">
    <source>
        <dbReference type="ARBA" id="ARBA00023237"/>
    </source>
</evidence>
<dbReference type="NCBIfam" id="TIGR04057">
    <property type="entry name" value="SusC_RagA_signa"/>
    <property type="match status" value="1"/>
</dbReference>
<dbReference type="SUPFAM" id="SSF49464">
    <property type="entry name" value="Carboxypeptidase regulatory domain-like"/>
    <property type="match status" value="1"/>
</dbReference>
<feature type="domain" description="Secretin/TonB short N-terminal" evidence="8">
    <location>
        <begin position="68"/>
        <end position="120"/>
    </location>
</feature>
<evidence type="ECO:0000256" key="2">
    <source>
        <dbReference type="ARBA" id="ARBA00022448"/>
    </source>
</evidence>
<dbReference type="AlphaFoldDB" id="A0A1T4L1T8"/>
<dbReference type="Gene3D" id="2.40.170.20">
    <property type="entry name" value="TonB-dependent receptor, beta-barrel domain"/>
    <property type="match status" value="1"/>
</dbReference>
<dbReference type="Pfam" id="PF07715">
    <property type="entry name" value="Plug"/>
    <property type="match status" value="1"/>
</dbReference>